<proteinExistence type="predicted"/>
<keyword evidence="2" id="KW-1185">Reference proteome</keyword>
<sequence length="111" mass="12411">MCVCCRKYLQVNLQGLTSQPFTVGNATLLALDNEPVYLKPLHSTSQLLRVSPAQTACFLWELLNAEGQPLRLSFSVLYVHGTGEDRVENSFNHTFRIEDYQVCVCVCVNGS</sequence>
<accession>A0ACB8CBY4</accession>
<dbReference type="Proteomes" id="UP000821865">
    <property type="component" value="Chromosome 8"/>
</dbReference>
<reference evidence="1" key="1">
    <citation type="submission" date="2020-05" db="EMBL/GenBank/DDBJ databases">
        <title>Large-scale comparative analyses of tick genomes elucidate their genetic diversity and vector capacities.</title>
        <authorList>
            <person name="Jia N."/>
            <person name="Wang J."/>
            <person name="Shi W."/>
            <person name="Du L."/>
            <person name="Sun Y."/>
            <person name="Zhan W."/>
            <person name="Jiang J."/>
            <person name="Wang Q."/>
            <person name="Zhang B."/>
            <person name="Ji P."/>
            <person name="Sakyi L.B."/>
            <person name="Cui X."/>
            <person name="Yuan T."/>
            <person name="Jiang B."/>
            <person name="Yang W."/>
            <person name="Lam T.T.-Y."/>
            <person name="Chang Q."/>
            <person name="Ding S."/>
            <person name="Wang X."/>
            <person name="Zhu J."/>
            <person name="Ruan X."/>
            <person name="Zhao L."/>
            <person name="Wei J."/>
            <person name="Que T."/>
            <person name="Du C."/>
            <person name="Cheng J."/>
            <person name="Dai P."/>
            <person name="Han X."/>
            <person name="Huang E."/>
            <person name="Gao Y."/>
            <person name="Liu J."/>
            <person name="Shao H."/>
            <person name="Ye R."/>
            <person name="Li L."/>
            <person name="Wei W."/>
            <person name="Wang X."/>
            <person name="Wang C."/>
            <person name="Yang T."/>
            <person name="Huo Q."/>
            <person name="Li W."/>
            <person name="Guo W."/>
            <person name="Chen H."/>
            <person name="Zhou L."/>
            <person name="Ni X."/>
            <person name="Tian J."/>
            <person name="Zhou Y."/>
            <person name="Sheng Y."/>
            <person name="Liu T."/>
            <person name="Pan Y."/>
            <person name="Xia L."/>
            <person name="Li J."/>
            <person name="Zhao F."/>
            <person name="Cao W."/>
        </authorList>
    </citation>
    <scope>NUCLEOTIDE SEQUENCE</scope>
    <source>
        <strain evidence="1">Dsil-2018</strain>
    </source>
</reference>
<protein>
    <submittedName>
        <fullName evidence="1">Uncharacterized protein</fullName>
    </submittedName>
</protein>
<organism evidence="1 2">
    <name type="scientific">Dermacentor silvarum</name>
    <name type="common">Tick</name>
    <dbReference type="NCBI Taxonomy" id="543639"/>
    <lineage>
        <taxon>Eukaryota</taxon>
        <taxon>Metazoa</taxon>
        <taxon>Ecdysozoa</taxon>
        <taxon>Arthropoda</taxon>
        <taxon>Chelicerata</taxon>
        <taxon>Arachnida</taxon>
        <taxon>Acari</taxon>
        <taxon>Parasitiformes</taxon>
        <taxon>Ixodida</taxon>
        <taxon>Ixodoidea</taxon>
        <taxon>Ixodidae</taxon>
        <taxon>Rhipicephalinae</taxon>
        <taxon>Dermacentor</taxon>
    </lineage>
</organism>
<evidence type="ECO:0000313" key="1">
    <source>
        <dbReference type="EMBL" id="KAH7938374.1"/>
    </source>
</evidence>
<name>A0ACB8CBY4_DERSI</name>
<dbReference type="EMBL" id="CM023477">
    <property type="protein sequence ID" value="KAH7938374.1"/>
    <property type="molecule type" value="Genomic_DNA"/>
</dbReference>
<comment type="caution">
    <text evidence="1">The sequence shown here is derived from an EMBL/GenBank/DDBJ whole genome shotgun (WGS) entry which is preliminary data.</text>
</comment>
<evidence type="ECO:0000313" key="2">
    <source>
        <dbReference type="Proteomes" id="UP000821865"/>
    </source>
</evidence>
<gene>
    <name evidence="1" type="ORF">HPB49_022956</name>
</gene>